<dbReference type="PANTHER" id="PTHR33376:SF15">
    <property type="entry name" value="BLL6794 PROTEIN"/>
    <property type="match status" value="1"/>
</dbReference>
<dbReference type="NCBIfam" id="NF037995">
    <property type="entry name" value="TRAP_S1"/>
    <property type="match status" value="1"/>
</dbReference>
<evidence type="ECO:0000256" key="1">
    <source>
        <dbReference type="ARBA" id="ARBA00022729"/>
    </source>
</evidence>
<organism evidence="2">
    <name type="scientific">candidate division WOR-3 bacterium</name>
    <dbReference type="NCBI Taxonomy" id="2052148"/>
    <lineage>
        <taxon>Bacteria</taxon>
        <taxon>Bacteria division WOR-3</taxon>
    </lineage>
</organism>
<evidence type="ECO:0008006" key="3">
    <source>
        <dbReference type="Google" id="ProtNLM"/>
    </source>
</evidence>
<dbReference type="GO" id="GO:0055085">
    <property type="term" value="P:transmembrane transport"/>
    <property type="evidence" value="ECO:0007669"/>
    <property type="project" value="InterPro"/>
</dbReference>
<gene>
    <name evidence="2" type="ORF">ENQ77_01525</name>
</gene>
<name>A0A7C2NYD1_UNCW3</name>
<dbReference type="EMBL" id="DSOL01000039">
    <property type="protein sequence ID" value="HEN27350.1"/>
    <property type="molecule type" value="Genomic_DNA"/>
</dbReference>
<keyword evidence="1" id="KW-0732">Signal</keyword>
<accession>A0A7C2NYD1</accession>
<dbReference type="PANTHER" id="PTHR33376">
    <property type="match status" value="1"/>
</dbReference>
<proteinExistence type="predicted"/>
<dbReference type="InterPro" id="IPR018389">
    <property type="entry name" value="DctP_fam"/>
</dbReference>
<protein>
    <recommendedName>
        <fullName evidence="3">TRAP transporter substrate-binding protein</fullName>
    </recommendedName>
</protein>
<dbReference type="InterPro" id="IPR038404">
    <property type="entry name" value="TRAP_DctP_sf"/>
</dbReference>
<comment type="caution">
    <text evidence="2">The sequence shown here is derived from an EMBL/GenBank/DDBJ whole genome shotgun (WGS) entry which is preliminary data.</text>
</comment>
<sequence length="354" mass="40378">MFLYIFVMLCRNYTRGGRKMRKGWLVLSFLFILANVGGVWSQEVIELKFASPFSPDHTFSKIDKLWFEKIEKETGGKVKFKPYWGGTLISVGSAVDEVAMGAADVAHAAVHLEKAGFEFAKAAILFFSYAEPESAYKGFKELLKRYPQIEKEYTDRGVKVVAWTSTLQYQLITKKPVKKLDDLKGMRIRALGDMMYVLNSFGAEAIALPISEMYEALSKGIIQGVYLPVESLKTMRVAEVAKFCTMINVGQGPNASRLFNLKKFNSLPPEIRKVIENNIDYWTLESIKAFRESDKIGMEYGKQQGVEFIELSKEERDKLIDAIERIVIEQKIKELENKGIPARRIYEDGKILMR</sequence>
<dbReference type="Pfam" id="PF03480">
    <property type="entry name" value="DctP"/>
    <property type="match status" value="1"/>
</dbReference>
<evidence type="ECO:0000313" key="2">
    <source>
        <dbReference type="EMBL" id="HEN27350.1"/>
    </source>
</evidence>
<dbReference type="Gene3D" id="3.40.190.170">
    <property type="entry name" value="Bacterial extracellular solute-binding protein, family 7"/>
    <property type="match status" value="1"/>
</dbReference>
<reference evidence="2" key="1">
    <citation type="journal article" date="2020" name="mSystems">
        <title>Genome- and Community-Level Interaction Insights into Carbon Utilization and Element Cycling Functions of Hydrothermarchaeota in Hydrothermal Sediment.</title>
        <authorList>
            <person name="Zhou Z."/>
            <person name="Liu Y."/>
            <person name="Xu W."/>
            <person name="Pan J."/>
            <person name="Luo Z.H."/>
            <person name="Li M."/>
        </authorList>
    </citation>
    <scope>NUCLEOTIDE SEQUENCE [LARGE SCALE GENOMIC DNA]</scope>
    <source>
        <strain evidence="2">SpSt-34</strain>
    </source>
</reference>
<dbReference type="AlphaFoldDB" id="A0A7C2NYD1"/>